<dbReference type="Pfam" id="PF02954">
    <property type="entry name" value="HTH_8"/>
    <property type="match status" value="1"/>
</dbReference>
<evidence type="ECO:0000313" key="9">
    <source>
        <dbReference type="Proteomes" id="UP000268372"/>
    </source>
</evidence>
<dbReference type="Gene3D" id="3.40.50.300">
    <property type="entry name" value="P-loop containing nucleotide triphosphate hydrolases"/>
    <property type="match status" value="1"/>
</dbReference>
<evidence type="ECO:0000256" key="5">
    <source>
        <dbReference type="PROSITE-ProRule" id="PRU00169"/>
    </source>
</evidence>
<dbReference type="PANTHER" id="PTHR32071:SF81">
    <property type="entry name" value="PROPIONATE CATABOLISM OPERON REGULATORY PROTEIN"/>
    <property type="match status" value="1"/>
</dbReference>
<feature type="modified residue" description="4-aspartylphosphate" evidence="5">
    <location>
        <position position="52"/>
    </location>
</feature>
<organism evidence="8 9">
    <name type="scientific">Paenimyroides viscosum</name>
    <dbReference type="NCBI Taxonomy" id="2488729"/>
    <lineage>
        <taxon>Bacteria</taxon>
        <taxon>Pseudomonadati</taxon>
        <taxon>Bacteroidota</taxon>
        <taxon>Flavobacteriia</taxon>
        <taxon>Flavobacteriales</taxon>
        <taxon>Flavobacteriaceae</taxon>
        <taxon>Paenimyroides</taxon>
    </lineage>
</organism>
<dbReference type="AlphaFoldDB" id="A0A3P1ATT3"/>
<name>A0A3P1ATT3_9FLAO</name>
<sequence>MKNILIIEDDVSFCLMMKTFLAKKGFQVFSAFSFKEATVILNDQQIDLVLTDVRLPDSDGIEILKFIKEVNPSTQVILMTGYTDIKTAVNVMKMGAFDYVSKPINSDELLLTINKALADAGKTSTIVNYEVQVSNNQHNTPTVSYSGSHFIKGKSEKSKELYEFINVVAPTNISVLIIGDSGTGKENIAYSIHKLSKRANKPYIAVDCGAIPKDLAASEFFGHVKGSFTGATTDKVGHFEAASGGTIFLDEVGNLSYDVQVQLLRALQERKVKPVGSSKEVDVDIRIIAATNEDLQKAVREGDFREDLYHRLNEFSIQAPRLNERGKDILEFANFFITQSNQELERNIQGLSDEVIDVFLDYEWPGNLREMRNIIKRAVLLTKTAFIEKSVLPAEMFEYNVLKPVDTANHSLNGVTPMTGTTLQREDLKLYSSATEEQLIRVALEKAKYNKTKAAQILGIDRKTLYNKLKLYDIEL</sequence>
<evidence type="ECO:0000256" key="1">
    <source>
        <dbReference type="ARBA" id="ARBA00022741"/>
    </source>
</evidence>
<dbReference type="Pfam" id="PF00072">
    <property type="entry name" value="Response_reg"/>
    <property type="match status" value="1"/>
</dbReference>
<dbReference type="CDD" id="cd00009">
    <property type="entry name" value="AAA"/>
    <property type="match status" value="1"/>
</dbReference>
<evidence type="ECO:0000259" key="6">
    <source>
        <dbReference type="PROSITE" id="PS50045"/>
    </source>
</evidence>
<dbReference type="SUPFAM" id="SSF52540">
    <property type="entry name" value="P-loop containing nucleoside triphosphate hydrolases"/>
    <property type="match status" value="1"/>
</dbReference>
<reference evidence="8 9" key="1">
    <citation type="submission" date="2018-11" db="EMBL/GenBank/DDBJ databases">
        <title>Flavobacterium sp. nov., YIM 102796 draft genome.</title>
        <authorList>
            <person name="Li G."/>
            <person name="Jiang Y."/>
        </authorList>
    </citation>
    <scope>NUCLEOTIDE SEQUENCE [LARGE SCALE GENOMIC DNA]</scope>
    <source>
        <strain evidence="8 9">YIM 102796</strain>
    </source>
</reference>
<dbReference type="PROSITE" id="PS50045">
    <property type="entry name" value="SIGMA54_INTERACT_4"/>
    <property type="match status" value="1"/>
</dbReference>
<dbReference type="Pfam" id="PF25601">
    <property type="entry name" value="AAA_lid_14"/>
    <property type="match status" value="1"/>
</dbReference>
<accession>A0A3P1ATT3</accession>
<dbReference type="InterPro" id="IPR025943">
    <property type="entry name" value="Sigma_54_int_dom_ATP-bd_2"/>
</dbReference>
<keyword evidence="5" id="KW-0597">Phosphoprotein</keyword>
<dbReference type="Proteomes" id="UP000268372">
    <property type="component" value="Unassembled WGS sequence"/>
</dbReference>
<dbReference type="InterPro" id="IPR011006">
    <property type="entry name" value="CheY-like_superfamily"/>
</dbReference>
<dbReference type="OrthoDB" id="5401077at2"/>
<dbReference type="GO" id="GO:0006355">
    <property type="term" value="P:regulation of DNA-templated transcription"/>
    <property type="evidence" value="ECO:0007669"/>
    <property type="project" value="InterPro"/>
</dbReference>
<dbReference type="Gene3D" id="1.10.10.60">
    <property type="entry name" value="Homeodomain-like"/>
    <property type="match status" value="1"/>
</dbReference>
<dbReference type="PROSITE" id="PS50110">
    <property type="entry name" value="RESPONSE_REGULATORY"/>
    <property type="match status" value="1"/>
</dbReference>
<keyword evidence="9" id="KW-1185">Reference proteome</keyword>
<comment type="caution">
    <text evidence="8">The sequence shown here is derived from an EMBL/GenBank/DDBJ whole genome shotgun (WGS) entry which is preliminary data.</text>
</comment>
<keyword evidence="1" id="KW-0547">Nucleotide-binding</keyword>
<dbReference type="PROSITE" id="PS00676">
    <property type="entry name" value="SIGMA54_INTERACT_2"/>
    <property type="match status" value="1"/>
</dbReference>
<dbReference type="PRINTS" id="PR01590">
    <property type="entry name" value="HTHFIS"/>
</dbReference>
<protein>
    <submittedName>
        <fullName evidence="8">Sigma-54-dependent Fis family transcriptional regulator</fullName>
    </submittedName>
</protein>
<dbReference type="EMBL" id="RQTJ01000029">
    <property type="protein sequence ID" value="RRA92295.1"/>
    <property type="molecule type" value="Genomic_DNA"/>
</dbReference>
<evidence type="ECO:0000259" key="7">
    <source>
        <dbReference type="PROSITE" id="PS50110"/>
    </source>
</evidence>
<evidence type="ECO:0000256" key="4">
    <source>
        <dbReference type="ARBA" id="ARBA00023163"/>
    </source>
</evidence>
<keyword evidence="4" id="KW-0804">Transcription</keyword>
<dbReference type="GO" id="GO:0005524">
    <property type="term" value="F:ATP binding"/>
    <property type="evidence" value="ECO:0007669"/>
    <property type="project" value="UniProtKB-KW"/>
</dbReference>
<dbReference type="PANTHER" id="PTHR32071">
    <property type="entry name" value="TRANSCRIPTIONAL REGULATORY PROTEIN"/>
    <property type="match status" value="1"/>
</dbReference>
<dbReference type="GO" id="GO:0043565">
    <property type="term" value="F:sequence-specific DNA binding"/>
    <property type="evidence" value="ECO:0007669"/>
    <property type="project" value="InterPro"/>
</dbReference>
<proteinExistence type="predicted"/>
<evidence type="ECO:0000256" key="2">
    <source>
        <dbReference type="ARBA" id="ARBA00022840"/>
    </source>
</evidence>
<dbReference type="SMART" id="SM00382">
    <property type="entry name" value="AAA"/>
    <property type="match status" value="1"/>
</dbReference>
<dbReference type="InterPro" id="IPR027417">
    <property type="entry name" value="P-loop_NTPase"/>
</dbReference>
<dbReference type="FunFam" id="3.40.50.300:FF:000006">
    <property type="entry name" value="DNA-binding transcriptional regulator NtrC"/>
    <property type="match status" value="1"/>
</dbReference>
<dbReference type="InterPro" id="IPR001789">
    <property type="entry name" value="Sig_transdc_resp-reg_receiver"/>
</dbReference>
<dbReference type="InterPro" id="IPR009057">
    <property type="entry name" value="Homeodomain-like_sf"/>
</dbReference>
<gene>
    <name evidence="8" type="ORF">EG242_11500</name>
</gene>
<dbReference type="PROSITE" id="PS00675">
    <property type="entry name" value="SIGMA54_INTERACT_1"/>
    <property type="match status" value="1"/>
</dbReference>
<dbReference type="Gene3D" id="1.10.8.60">
    <property type="match status" value="1"/>
</dbReference>
<dbReference type="Pfam" id="PF00158">
    <property type="entry name" value="Sigma54_activat"/>
    <property type="match status" value="1"/>
</dbReference>
<dbReference type="GO" id="GO:0000160">
    <property type="term" value="P:phosphorelay signal transduction system"/>
    <property type="evidence" value="ECO:0007669"/>
    <property type="project" value="InterPro"/>
</dbReference>
<dbReference type="InterPro" id="IPR058031">
    <property type="entry name" value="AAA_lid_NorR"/>
</dbReference>
<dbReference type="InterPro" id="IPR002197">
    <property type="entry name" value="HTH_Fis"/>
</dbReference>
<dbReference type="SUPFAM" id="SSF46689">
    <property type="entry name" value="Homeodomain-like"/>
    <property type="match status" value="1"/>
</dbReference>
<feature type="domain" description="Sigma-54 factor interaction" evidence="6">
    <location>
        <begin position="151"/>
        <end position="380"/>
    </location>
</feature>
<dbReference type="InterPro" id="IPR002078">
    <property type="entry name" value="Sigma_54_int"/>
</dbReference>
<dbReference type="SUPFAM" id="SSF52172">
    <property type="entry name" value="CheY-like"/>
    <property type="match status" value="1"/>
</dbReference>
<dbReference type="InterPro" id="IPR003593">
    <property type="entry name" value="AAA+_ATPase"/>
</dbReference>
<evidence type="ECO:0000256" key="3">
    <source>
        <dbReference type="ARBA" id="ARBA00023015"/>
    </source>
</evidence>
<keyword evidence="2" id="KW-0067">ATP-binding</keyword>
<dbReference type="InterPro" id="IPR025662">
    <property type="entry name" value="Sigma_54_int_dom_ATP-bd_1"/>
</dbReference>
<feature type="domain" description="Response regulatory" evidence="7">
    <location>
        <begin position="3"/>
        <end position="117"/>
    </location>
</feature>
<dbReference type="RefSeq" id="WP_124900016.1">
    <property type="nucleotide sequence ID" value="NZ_RQTJ01000029.1"/>
</dbReference>
<keyword evidence="3" id="KW-0805">Transcription regulation</keyword>
<dbReference type="SMART" id="SM00448">
    <property type="entry name" value="REC"/>
    <property type="match status" value="1"/>
</dbReference>
<dbReference type="Gene3D" id="3.40.50.2300">
    <property type="match status" value="1"/>
</dbReference>
<evidence type="ECO:0000313" key="8">
    <source>
        <dbReference type="EMBL" id="RRA92295.1"/>
    </source>
</evidence>